<dbReference type="KEGG" id="parq:DSM112329_03429"/>
<proteinExistence type="predicted"/>
<feature type="transmembrane region" description="Helical" evidence="2">
    <location>
        <begin position="65"/>
        <end position="90"/>
    </location>
</feature>
<gene>
    <name evidence="3" type="ORF">DSM112329_03429</name>
</gene>
<keyword evidence="2" id="KW-0472">Membrane</keyword>
<evidence type="ECO:0000313" key="3">
    <source>
        <dbReference type="EMBL" id="XAY06555.1"/>
    </source>
</evidence>
<organism evidence="3">
    <name type="scientific">Paraconexibacter sp. AEG42_29</name>
    <dbReference type="NCBI Taxonomy" id="2997339"/>
    <lineage>
        <taxon>Bacteria</taxon>
        <taxon>Bacillati</taxon>
        <taxon>Actinomycetota</taxon>
        <taxon>Thermoleophilia</taxon>
        <taxon>Solirubrobacterales</taxon>
        <taxon>Paraconexibacteraceae</taxon>
        <taxon>Paraconexibacter</taxon>
    </lineage>
</organism>
<evidence type="ECO:0000256" key="1">
    <source>
        <dbReference type="SAM" id="MobiDB-lite"/>
    </source>
</evidence>
<evidence type="ECO:0000256" key="2">
    <source>
        <dbReference type="SAM" id="Phobius"/>
    </source>
</evidence>
<accession>A0AAU7AYJ6</accession>
<protein>
    <submittedName>
        <fullName evidence="3">Uncharacterized protein</fullName>
    </submittedName>
</protein>
<feature type="region of interest" description="Disordered" evidence="1">
    <location>
        <begin position="95"/>
        <end position="116"/>
    </location>
</feature>
<dbReference type="EMBL" id="CP114014">
    <property type="protein sequence ID" value="XAY06555.1"/>
    <property type="molecule type" value="Genomic_DNA"/>
</dbReference>
<name>A0AAU7AYJ6_9ACTN</name>
<keyword evidence="2" id="KW-0812">Transmembrane</keyword>
<reference evidence="3" key="1">
    <citation type="submission" date="2022-12" db="EMBL/GenBank/DDBJ databases">
        <title>Paraconexibacter alkalitolerans sp. nov. and Baekduia alba sp. nov., isolated from soil and emended description of the genera Paraconexibacter (Chun et al., 2020) and Baekduia (An et al., 2020).</title>
        <authorList>
            <person name="Vieira S."/>
            <person name="Huber K.J."/>
            <person name="Geppert A."/>
            <person name="Wolf J."/>
            <person name="Neumann-Schaal M."/>
            <person name="Muesken M."/>
            <person name="Overmann J."/>
        </authorList>
    </citation>
    <scope>NUCLEOTIDE SEQUENCE</scope>
    <source>
        <strain evidence="3">AEG42_29</strain>
    </source>
</reference>
<feature type="region of interest" description="Disordered" evidence="1">
    <location>
        <begin position="1"/>
        <end position="31"/>
    </location>
</feature>
<dbReference type="AlphaFoldDB" id="A0AAU7AYJ6"/>
<dbReference type="RefSeq" id="WP_354697786.1">
    <property type="nucleotide sequence ID" value="NZ_CP114014.1"/>
</dbReference>
<sequence length="116" mass="12288">MDDEQPSGTDKPRTDLSSIRDLPPPAKRPERKIRVELLPYDQRTGVSAHDRLMALKASRPSAAQALARTLAGFAAAAAVLVAIFFALSAVDDDSTPTAPWAKPGAPIVQPDSLSGQ</sequence>
<keyword evidence="2" id="KW-1133">Transmembrane helix</keyword>